<proteinExistence type="predicted"/>
<feature type="transmembrane region" description="Helical" evidence="1">
    <location>
        <begin position="74"/>
        <end position="92"/>
    </location>
</feature>
<dbReference type="EMBL" id="FZON01000010">
    <property type="protein sequence ID" value="SNS28835.1"/>
    <property type="molecule type" value="Genomic_DNA"/>
</dbReference>
<organism evidence="2 3">
    <name type="scientific">Antarctobacter heliothermus</name>
    <dbReference type="NCBI Taxonomy" id="74033"/>
    <lineage>
        <taxon>Bacteria</taxon>
        <taxon>Pseudomonadati</taxon>
        <taxon>Pseudomonadota</taxon>
        <taxon>Alphaproteobacteria</taxon>
        <taxon>Rhodobacterales</taxon>
        <taxon>Roseobacteraceae</taxon>
        <taxon>Antarctobacter</taxon>
    </lineage>
</organism>
<evidence type="ECO:0000256" key="1">
    <source>
        <dbReference type="SAM" id="Phobius"/>
    </source>
</evidence>
<feature type="transmembrane region" description="Helical" evidence="1">
    <location>
        <begin position="268"/>
        <end position="288"/>
    </location>
</feature>
<keyword evidence="1" id="KW-0472">Membrane</keyword>
<dbReference type="RefSeq" id="WP_089277175.1">
    <property type="nucleotide sequence ID" value="NZ_FZON01000010.1"/>
</dbReference>
<evidence type="ECO:0000313" key="2">
    <source>
        <dbReference type="EMBL" id="SNS28835.1"/>
    </source>
</evidence>
<feature type="transmembrane region" description="Helical" evidence="1">
    <location>
        <begin position="308"/>
        <end position="329"/>
    </location>
</feature>
<feature type="transmembrane region" description="Helical" evidence="1">
    <location>
        <begin position="156"/>
        <end position="173"/>
    </location>
</feature>
<reference evidence="2 3" key="1">
    <citation type="submission" date="2017-06" db="EMBL/GenBank/DDBJ databases">
        <authorList>
            <person name="Kim H.J."/>
            <person name="Triplett B.A."/>
        </authorList>
    </citation>
    <scope>NUCLEOTIDE SEQUENCE [LARGE SCALE GENOMIC DNA]</scope>
    <source>
        <strain evidence="2 3">DSM 11445</strain>
    </source>
</reference>
<feature type="transmembrane region" description="Helical" evidence="1">
    <location>
        <begin position="336"/>
        <end position="357"/>
    </location>
</feature>
<evidence type="ECO:0000313" key="3">
    <source>
        <dbReference type="Proteomes" id="UP000198440"/>
    </source>
</evidence>
<feature type="transmembrane region" description="Helical" evidence="1">
    <location>
        <begin position="193"/>
        <end position="214"/>
    </location>
</feature>
<feature type="transmembrane region" description="Helical" evidence="1">
    <location>
        <begin position="226"/>
        <end position="247"/>
    </location>
</feature>
<gene>
    <name evidence="2" type="ORF">SAMN04488078_10108</name>
</gene>
<evidence type="ECO:0008006" key="4">
    <source>
        <dbReference type="Google" id="ProtNLM"/>
    </source>
</evidence>
<keyword evidence="1" id="KW-1133">Transmembrane helix</keyword>
<name>A0A239D8Y4_9RHOB</name>
<feature type="transmembrane region" description="Helical" evidence="1">
    <location>
        <begin position="35"/>
        <end position="54"/>
    </location>
</feature>
<keyword evidence="1" id="KW-0812">Transmembrane</keyword>
<sequence>MPKAFLSTAAAEFLSRFLIWARVLALGAFMPVDDYGFILVLLGIEGLLAAVVAYPSIKDVVVRQDISVSVFRHFSLLFCIIAFPVLCILLWVSGQSMAVALTAIIAALLNGWGQIGLYMMRVSDLSTYNRTKLIWAFATTAVFMVALPMHWAFLPLVYGVGALPIMLGLVRYFREPSFAPAFVPIRGYHARGWIIYSTQALLTNFPQFGIRLFVASTMTLAHVAAYTQTYMVSTAVFFGFSAVMVVFEPRLSRAAPIKEIAARLPLMLKVSALFVVLTILYAVFLSVVVQSGLLTHVLGKDVTIDQQLLVPIMVFIALSGVFTVVNCLVLAGSGRAISLLSTGLGSATLFLGLAISLPVPTLFGVGVAIALSQGVALAILVLFLTSRVAQIDGAV</sequence>
<dbReference type="AlphaFoldDB" id="A0A239D8Y4"/>
<dbReference type="Proteomes" id="UP000198440">
    <property type="component" value="Unassembled WGS sequence"/>
</dbReference>
<feature type="transmembrane region" description="Helical" evidence="1">
    <location>
        <begin position="363"/>
        <end position="384"/>
    </location>
</feature>
<accession>A0A239D8Y4</accession>
<feature type="transmembrane region" description="Helical" evidence="1">
    <location>
        <begin position="98"/>
        <end position="120"/>
    </location>
</feature>
<protein>
    <recommendedName>
        <fullName evidence="4">Polysaccharide biosynthesis protein</fullName>
    </recommendedName>
</protein>
<feature type="transmembrane region" description="Helical" evidence="1">
    <location>
        <begin position="132"/>
        <end position="150"/>
    </location>
</feature>